<dbReference type="InterPro" id="IPR044846">
    <property type="entry name" value="GH10"/>
</dbReference>
<evidence type="ECO:0000313" key="5">
    <source>
        <dbReference type="Proteomes" id="UP001519460"/>
    </source>
</evidence>
<feature type="region of interest" description="Disordered" evidence="2">
    <location>
        <begin position="806"/>
        <end position="870"/>
    </location>
</feature>
<feature type="compositionally biased region" description="Low complexity" evidence="2">
    <location>
        <begin position="318"/>
        <end position="337"/>
    </location>
</feature>
<evidence type="ECO:0000256" key="2">
    <source>
        <dbReference type="SAM" id="MobiDB-lite"/>
    </source>
</evidence>
<feature type="region of interest" description="Disordered" evidence="2">
    <location>
        <begin position="742"/>
        <end position="788"/>
    </location>
</feature>
<dbReference type="Gene3D" id="2.60.120.260">
    <property type="entry name" value="Galactose-binding domain-like"/>
    <property type="match status" value="1"/>
</dbReference>
<feature type="region of interest" description="Disordered" evidence="2">
    <location>
        <begin position="311"/>
        <end position="340"/>
    </location>
</feature>
<dbReference type="Proteomes" id="UP001519460">
    <property type="component" value="Unassembled WGS sequence"/>
</dbReference>
<feature type="non-terminal residue" evidence="4">
    <location>
        <position position="1391"/>
    </location>
</feature>
<keyword evidence="5" id="KW-1185">Reference proteome</keyword>
<feature type="compositionally biased region" description="Polar residues" evidence="2">
    <location>
        <begin position="858"/>
        <end position="870"/>
    </location>
</feature>
<dbReference type="Pfam" id="PF02018">
    <property type="entry name" value="CBM_4_9"/>
    <property type="match status" value="1"/>
</dbReference>
<feature type="compositionally biased region" description="Polar residues" evidence="2">
    <location>
        <begin position="756"/>
        <end position="770"/>
    </location>
</feature>
<dbReference type="InterPro" id="IPR008979">
    <property type="entry name" value="Galactose-bd-like_sf"/>
</dbReference>
<accession>A0ABD0JRK0</accession>
<dbReference type="GO" id="GO:0016787">
    <property type="term" value="F:hydrolase activity"/>
    <property type="evidence" value="ECO:0007669"/>
    <property type="project" value="UniProtKB-KW"/>
</dbReference>
<dbReference type="EMBL" id="JACVVK020000342">
    <property type="protein sequence ID" value="KAK7477726.1"/>
    <property type="molecule type" value="Genomic_DNA"/>
</dbReference>
<reference evidence="4 5" key="1">
    <citation type="journal article" date="2023" name="Sci. Data">
        <title>Genome assembly of the Korean intertidal mud-creeper Batillaria attramentaria.</title>
        <authorList>
            <person name="Patra A.K."/>
            <person name="Ho P.T."/>
            <person name="Jun S."/>
            <person name="Lee S.J."/>
            <person name="Kim Y."/>
            <person name="Won Y.J."/>
        </authorList>
    </citation>
    <scope>NUCLEOTIDE SEQUENCE [LARGE SCALE GENOMIC DNA]</scope>
    <source>
        <strain evidence="4">Wonlab-2016</strain>
    </source>
</reference>
<protein>
    <recommendedName>
        <fullName evidence="3">CBM-cenC domain-containing protein</fullName>
    </recommendedName>
</protein>
<dbReference type="InterPro" id="IPR017853">
    <property type="entry name" value="GH"/>
</dbReference>
<sequence>MDDAPDDERCVQFSDYILSTYAAPDATFPPTLWANHDLDEDPDKLSIVISGISKPFSTWTREYARHYYPHLGHRTYRVPPVDFNTQELRDVTRLGFSELTEPKEENRKKDRSQADVAIMMEDLGKRLEATSDGGGGLFIIANAHYDNYLSDLKGVKVKGKQPPLPREVTARGEVDLLVLHAQKGILLVQVKGVGWVTENWQPTEDELYQAVRRKAKEACKQVKRDHVVLDHVMSDLQLQCAVHRVVALPFVSREMLRQSFNGTEDELDKSGTTFLCTEDLADTDAMLTWWQHLPRDDSCQDLRDDQLQSIVGSEKDSSTSCPSTSSSGATSPAISASEESDHTNAFDLQVPGCAGTSGADLSLPENPQTADPKSVTDSFQSSSSPPHIFRVDFDLDKETAVDDLMQVIRRQVRPGIPCHFLCDEFYWKAKLIPVIEVIKREFPESCIWCAEIGGEGAPKDFVLIPLKTVLRCPPTVQAILQRTDWSAENRALYTVDSTQHGLPTDGLKPRILEHKNHQADSPLDCQECADLFLEFLRHDLKFSWPEKDEESLERKGDDLSSDTCAVSGSTWGSALENGKDASGINTGVAEPQGSKNTKTGGKAKDAAQEKTSSPSGPPVPKTKKKGHMLPRRVKFSDIVVLFAYPRKCMNPGSDLLLVRAQLQDLHHAAIQSSVFYRRVVESGVPSTFLAPNADARDIALPDQDHVIFSLTNAVTGLERKVVVYIPCESTAFPEYPLDLSQLSMPQTGAGEKATESQEGVTKTKGQQHARQPNPARMSKDKVGESCLTSSAAESLRLQTDVIPETQQHENNQQESVRQDKPLAGSADIQDDGRTIEKVIQTKETRIRNDQKQVEPPRKTQTGKNGMCSNNVPEKIVGGSESHQTNSKKSTPVPLHLDFSSCVNGELPHSSHPTQSPSDLVETCPDTSTVLTHDLLNGETDSLSQGNEDTDVSSRLTQKWKAGVSEEDWEKINERVVRQNKFGIFYAASRCLSLKPRQFLFIWTSPAAATGNYRIVSGAIVELQLNTSQLLNPFASSSPERYCKKFSRDGHIMVAIRLSWFLVILSSGVRGELLVNGGFESTDGWDCYNFQCTLSSDSHSGQHSLEHEYSGPAQIFTVEAGHTYTVSGWIKLLNDQPGDVSSKVMMFLEFRYTDHTRSYMSAASHPPIKMADGWVHLVGEFLVPSDKPIERTRIYYQGPAPSVNFLVDDASVTELVMPTLNGDWRKDTDHVIDQLRKSAIHVRVTAAHGVDLNDVEIQLLQTRKSFPFGSAMNAGKYDDPTMGKYRDFAHKHFNWAVPENSLKWQHIEPHKAEGARPQPGVVSGQARAGLGEGHVRGHAASRGPAPHRVDHESDTRPAYLQQAQKFKAANVGVYGIGVQCHFHAQPNPLLIK</sequence>
<dbReference type="PANTHER" id="PTHR31490:SF1">
    <property type="entry name" value="ENDO-1,4-BETA-XYLANASE 1"/>
    <property type="match status" value="1"/>
</dbReference>
<feature type="compositionally biased region" description="Polar residues" evidence="2">
    <location>
        <begin position="365"/>
        <end position="384"/>
    </location>
</feature>
<organism evidence="4 5">
    <name type="scientific">Batillaria attramentaria</name>
    <dbReference type="NCBI Taxonomy" id="370345"/>
    <lineage>
        <taxon>Eukaryota</taxon>
        <taxon>Metazoa</taxon>
        <taxon>Spiralia</taxon>
        <taxon>Lophotrochozoa</taxon>
        <taxon>Mollusca</taxon>
        <taxon>Gastropoda</taxon>
        <taxon>Caenogastropoda</taxon>
        <taxon>Sorbeoconcha</taxon>
        <taxon>Cerithioidea</taxon>
        <taxon>Batillariidae</taxon>
        <taxon>Batillaria</taxon>
    </lineage>
</organism>
<evidence type="ECO:0000256" key="1">
    <source>
        <dbReference type="ARBA" id="ARBA00022801"/>
    </source>
</evidence>
<feature type="compositionally biased region" description="Polar residues" evidence="2">
    <location>
        <begin position="806"/>
        <end position="815"/>
    </location>
</feature>
<dbReference type="SUPFAM" id="SSF49785">
    <property type="entry name" value="Galactose-binding domain-like"/>
    <property type="match status" value="1"/>
</dbReference>
<dbReference type="Gene3D" id="3.20.20.80">
    <property type="entry name" value="Glycosidases"/>
    <property type="match status" value="1"/>
</dbReference>
<dbReference type="SUPFAM" id="SSF51445">
    <property type="entry name" value="(Trans)glycosidases"/>
    <property type="match status" value="1"/>
</dbReference>
<keyword evidence="1" id="KW-0378">Hydrolase</keyword>
<feature type="domain" description="CBM-cenC" evidence="3">
    <location>
        <begin position="1071"/>
        <end position="1198"/>
    </location>
</feature>
<gene>
    <name evidence="4" type="ORF">BaRGS_00031014</name>
</gene>
<comment type="caution">
    <text evidence="4">The sequence shown here is derived from an EMBL/GenBank/DDBJ whole genome shotgun (WGS) entry which is preliminary data.</text>
</comment>
<proteinExistence type="predicted"/>
<dbReference type="PANTHER" id="PTHR31490">
    <property type="entry name" value="GLYCOSYL HYDROLASE"/>
    <property type="match status" value="1"/>
</dbReference>
<dbReference type="InterPro" id="IPR003305">
    <property type="entry name" value="CenC_carb-bd"/>
</dbReference>
<feature type="region of interest" description="Disordered" evidence="2">
    <location>
        <begin position="571"/>
        <end position="627"/>
    </location>
</feature>
<feature type="region of interest" description="Disordered" evidence="2">
    <location>
        <begin position="1332"/>
        <end position="1351"/>
    </location>
</feature>
<feature type="compositionally biased region" description="Basic and acidic residues" evidence="2">
    <location>
        <begin position="830"/>
        <end position="857"/>
    </location>
</feature>
<evidence type="ECO:0000259" key="3">
    <source>
        <dbReference type="Pfam" id="PF02018"/>
    </source>
</evidence>
<evidence type="ECO:0000313" key="4">
    <source>
        <dbReference type="EMBL" id="KAK7477726.1"/>
    </source>
</evidence>
<name>A0ABD0JRK0_9CAEN</name>
<feature type="region of interest" description="Disordered" evidence="2">
    <location>
        <begin position="357"/>
        <end position="384"/>
    </location>
</feature>